<protein>
    <submittedName>
        <fullName evidence="4">DNA-processing protein DprA</fullName>
    </submittedName>
</protein>
<gene>
    <name evidence="4" type="primary">dprA_1</name>
    <name evidence="4" type="ORF">NCCP602_16270</name>
</gene>
<dbReference type="EMBL" id="BAAAAF010000005">
    <property type="protein sequence ID" value="GAA0035666.1"/>
    <property type="molecule type" value="Genomic_DNA"/>
</dbReference>
<feature type="region of interest" description="Disordered" evidence="2">
    <location>
        <begin position="349"/>
        <end position="381"/>
    </location>
</feature>
<name>A0ABN0SMR3_9MICO</name>
<dbReference type="InterPro" id="IPR057666">
    <property type="entry name" value="DrpA_SLOG"/>
</dbReference>
<proteinExistence type="inferred from homology"/>
<accession>A0ABN0SMR3</accession>
<evidence type="ECO:0000256" key="1">
    <source>
        <dbReference type="ARBA" id="ARBA00006525"/>
    </source>
</evidence>
<dbReference type="InterPro" id="IPR003488">
    <property type="entry name" value="DprA"/>
</dbReference>
<dbReference type="PANTHER" id="PTHR43022:SF1">
    <property type="entry name" value="PROTEIN SMF"/>
    <property type="match status" value="1"/>
</dbReference>
<keyword evidence="5" id="KW-1185">Reference proteome</keyword>
<comment type="similarity">
    <text evidence="1">Belongs to the DprA/Smf family.</text>
</comment>
<dbReference type="Gene3D" id="3.40.50.450">
    <property type="match status" value="1"/>
</dbReference>
<organism evidence="4 5">
    <name type="scientific">Brevibacterium metallidurans</name>
    <dbReference type="NCBI Taxonomy" id="1482676"/>
    <lineage>
        <taxon>Bacteria</taxon>
        <taxon>Bacillati</taxon>
        <taxon>Actinomycetota</taxon>
        <taxon>Actinomycetes</taxon>
        <taxon>Micrococcales</taxon>
        <taxon>Brevibacteriaceae</taxon>
        <taxon>Brevibacterium</taxon>
    </lineage>
</organism>
<evidence type="ECO:0000259" key="3">
    <source>
        <dbReference type="Pfam" id="PF02481"/>
    </source>
</evidence>
<feature type="compositionally biased region" description="Basic and acidic residues" evidence="2">
    <location>
        <begin position="358"/>
        <end position="381"/>
    </location>
</feature>
<dbReference type="Proteomes" id="UP001498238">
    <property type="component" value="Unassembled WGS sequence"/>
</dbReference>
<evidence type="ECO:0000313" key="5">
    <source>
        <dbReference type="Proteomes" id="UP001498238"/>
    </source>
</evidence>
<evidence type="ECO:0000256" key="2">
    <source>
        <dbReference type="SAM" id="MobiDB-lite"/>
    </source>
</evidence>
<dbReference type="SUPFAM" id="SSF102405">
    <property type="entry name" value="MCP/YpsA-like"/>
    <property type="match status" value="1"/>
</dbReference>
<dbReference type="PANTHER" id="PTHR43022">
    <property type="entry name" value="PROTEIN SMF"/>
    <property type="match status" value="1"/>
</dbReference>
<comment type="caution">
    <text evidence="4">The sequence shown here is derived from an EMBL/GenBank/DDBJ whole genome shotgun (WGS) entry which is preliminary data.</text>
</comment>
<sequence>METAESIGEGRGAASTATAQRIAIAALLRIGEPGDGLLKSLVDAVGPIASLELIRAVARGEAAAAEAAHRLAVEIGDLAGQGRLAEALARWAVRAADADGEHDLEGMVRLGGRLVIPADDEWPSGLNDLGPAAPLGLWVRGTAGLGPSLRRAVAIVGARAASGYGTKCASDLAWDLAAEGCAIVSGGAFGIDAAAHRAALAREGTTLAFMAGGVDRFYPAANSDLFAHVLEHGALVSETAPGMTPMRHRFLLRNRLIAASALVTVVVEAGWRSGALNTARHALELSRAVAAFPGSVYSASSAGTNRLIRLHEAELVTGAGEVLDLIRDDELPLGDLGTGGVRDAGRIAGDDGGSVGAHHPEAGDRVTETGRGNDRGDDRVDDLGEREKICLNSLSVTKALDVGTIASRAGLTVGDALSALALLEIEGLSERDGAGWRKLRR</sequence>
<dbReference type="RefSeq" id="WP_339392546.1">
    <property type="nucleotide sequence ID" value="NZ_BAAAAF010000005.1"/>
</dbReference>
<reference evidence="4 5" key="1">
    <citation type="submission" date="2024-01" db="EMBL/GenBank/DDBJ databases">
        <title>Characterization of antibiotic resistant novel bacterial strains and their environmental applications.</title>
        <authorList>
            <person name="Manzoor S."/>
            <person name="Abbas S."/>
            <person name="Arshad M."/>
            <person name="Ahmed I."/>
        </authorList>
    </citation>
    <scope>NUCLEOTIDE SEQUENCE [LARGE SCALE GENOMIC DNA]</scope>
    <source>
        <strain evidence="4 5">NCCP-602</strain>
    </source>
</reference>
<dbReference type="Pfam" id="PF02481">
    <property type="entry name" value="DNA_processg_A"/>
    <property type="match status" value="1"/>
</dbReference>
<evidence type="ECO:0000313" key="4">
    <source>
        <dbReference type="EMBL" id="GAA0035666.1"/>
    </source>
</evidence>
<feature type="domain" description="Smf/DprA SLOG" evidence="3">
    <location>
        <begin position="114"/>
        <end position="324"/>
    </location>
</feature>
<dbReference type="NCBIfam" id="TIGR00732">
    <property type="entry name" value="dprA"/>
    <property type="match status" value="1"/>
</dbReference>